<sequence>MSDASEPPRHYLESTLDDLPPSYVLLNALKTGVSIFPDSHNLNAPGGTDKLIELDYGSRSCVVHKPGQPFVVKKLHPRFGFNNHQLAKEAATEAMQTNEVFEYFEKWQSKSGVSIRAPGNAKCIENWQEFWNAHKDSLPSPWNFPTPALKMDMIYPLPKAVGRALIQQFYPKREGSTMDPYVVEEILNQYGNQHCLVQPCLGLDVRPRKPGDFSLNNFELSLADMQSIGINVADLAAAMGEAFGLLHYSRRLFCDGIKFAFGTSLENKQHRHSSHIVNLDETDEDGLVMADTMLEPDIRKFIPSPLKSPALYNVFKDAYIGQAILKEIKLLPYMVMKNYERRVAREFL</sequence>
<accession>C7ZDH8</accession>
<reference evidence="1 2" key="1">
    <citation type="journal article" date="2009" name="PLoS Genet.">
        <title>The genome of Nectria haematococca: contribution of supernumerary chromosomes to gene expansion.</title>
        <authorList>
            <person name="Coleman J.J."/>
            <person name="Rounsley S.D."/>
            <person name="Rodriguez-Carres M."/>
            <person name="Kuo A."/>
            <person name="Wasmann C.C."/>
            <person name="Grimwood J."/>
            <person name="Schmutz J."/>
            <person name="Taga M."/>
            <person name="White G.J."/>
            <person name="Zhou S."/>
            <person name="Schwartz D.C."/>
            <person name="Freitag M."/>
            <person name="Ma L.J."/>
            <person name="Danchin E.G."/>
            <person name="Henrissat B."/>
            <person name="Coutinho P.M."/>
            <person name="Nelson D.R."/>
            <person name="Straney D."/>
            <person name="Napoli C.A."/>
            <person name="Barker B.M."/>
            <person name="Gribskov M."/>
            <person name="Rep M."/>
            <person name="Kroken S."/>
            <person name="Molnar I."/>
            <person name="Rensing C."/>
            <person name="Kennell J.C."/>
            <person name="Zamora J."/>
            <person name="Farman M.L."/>
            <person name="Selker E.U."/>
            <person name="Salamov A."/>
            <person name="Shapiro H."/>
            <person name="Pangilinan J."/>
            <person name="Lindquist E."/>
            <person name="Lamers C."/>
            <person name="Grigoriev I.V."/>
            <person name="Geiser D.M."/>
            <person name="Covert S.F."/>
            <person name="Temporini E."/>
            <person name="Vanetten H.D."/>
        </authorList>
    </citation>
    <scope>NUCLEOTIDE SEQUENCE [LARGE SCALE GENOMIC DNA]</scope>
    <source>
        <strain evidence="2">ATCC MYA-4622 / CBS 123669 / FGSC 9596 / NRRL 45880 / 77-13-4</strain>
    </source>
</reference>
<organism evidence="1 2">
    <name type="scientific">Fusarium vanettenii (strain ATCC MYA-4622 / CBS 123669 / FGSC 9596 / NRRL 45880 / 77-13-4)</name>
    <name type="common">Fusarium solani subsp. pisi</name>
    <dbReference type="NCBI Taxonomy" id="660122"/>
    <lineage>
        <taxon>Eukaryota</taxon>
        <taxon>Fungi</taxon>
        <taxon>Dikarya</taxon>
        <taxon>Ascomycota</taxon>
        <taxon>Pezizomycotina</taxon>
        <taxon>Sordariomycetes</taxon>
        <taxon>Hypocreomycetidae</taxon>
        <taxon>Hypocreales</taxon>
        <taxon>Nectriaceae</taxon>
        <taxon>Fusarium</taxon>
        <taxon>Fusarium solani species complex</taxon>
        <taxon>Fusarium vanettenii</taxon>
    </lineage>
</organism>
<dbReference type="KEGG" id="nhe:NECHADRAFT_88204"/>
<dbReference type="AlphaFoldDB" id="C7ZDH8"/>
<evidence type="ECO:0000313" key="1">
    <source>
        <dbReference type="EMBL" id="EEU37784.1"/>
    </source>
</evidence>
<dbReference type="Proteomes" id="UP000005206">
    <property type="component" value="Chromosome 13"/>
</dbReference>
<dbReference type="RefSeq" id="XP_003043497.1">
    <property type="nucleotide sequence ID" value="XM_003043451.1"/>
</dbReference>
<name>C7ZDH8_FUSV7</name>
<proteinExistence type="predicted"/>
<dbReference type="PANTHER" id="PTHR40780">
    <property type="entry name" value="DUF3669 DOMAIN-CONTAINING PROTEIN"/>
    <property type="match status" value="1"/>
</dbReference>
<dbReference type="PANTHER" id="PTHR40780:SF2">
    <property type="entry name" value="DUF3669 DOMAIN-CONTAINING PROTEIN"/>
    <property type="match status" value="1"/>
</dbReference>
<dbReference type="OrthoDB" id="2993351at2759"/>
<evidence type="ECO:0000313" key="2">
    <source>
        <dbReference type="Proteomes" id="UP000005206"/>
    </source>
</evidence>
<dbReference type="VEuPathDB" id="FungiDB:NECHADRAFT_88204"/>
<dbReference type="HOGENOM" id="CLU_797140_0_0_1"/>
<dbReference type="InParanoid" id="C7ZDH8"/>
<protein>
    <recommendedName>
        <fullName evidence="3">DUF3669 domain-containing protein</fullName>
    </recommendedName>
</protein>
<gene>
    <name evidence="1" type="ORF">NECHADRAFT_88204</name>
</gene>
<dbReference type="EMBL" id="GG698920">
    <property type="protein sequence ID" value="EEU37784.1"/>
    <property type="molecule type" value="Genomic_DNA"/>
</dbReference>
<keyword evidence="2" id="KW-1185">Reference proteome</keyword>
<dbReference type="GeneID" id="9669447"/>
<evidence type="ECO:0008006" key="3">
    <source>
        <dbReference type="Google" id="ProtNLM"/>
    </source>
</evidence>